<evidence type="ECO:0000313" key="9">
    <source>
        <dbReference type="Proteomes" id="UP001583177"/>
    </source>
</evidence>
<dbReference type="InterPro" id="IPR050775">
    <property type="entry name" value="FAD-binding_Monooxygenases"/>
</dbReference>
<keyword evidence="5" id="KW-0521">NADP</keyword>
<dbReference type="Pfam" id="PF13450">
    <property type="entry name" value="NAD_binding_8"/>
    <property type="match status" value="1"/>
</dbReference>
<dbReference type="SUPFAM" id="SSF51905">
    <property type="entry name" value="FAD/NAD(P)-binding domain"/>
    <property type="match status" value="1"/>
</dbReference>
<dbReference type="InterPro" id="IPR036188">
    <property type="entry name" value="FAD/NAD-bd_sf"/>
</dbReference>
<keyword evidence="9" id="KW-1185">Reference proteome</keyword>
<keyword evidence="3" id="KW-0285">Flavoprotein</keyword>
<feature type="region of interest" description="Disordered" evidence="7">
    <location>
        <begin position="1"/>
        <end position="39"/>
    </location>
</feature>
<feature type="compositionally biased region" description="Polar residues" evidence="7">
    <location>
        <begin position="7"/>
        <end position="26"/>
    </location>
</feature>
<evidence type="ECO:0000256" key="4">
    <source>
        <dbReference type="ARBA" id="ARBA00022827"/>
    </source>
</evidence>
<comment type="similarity">
    <text evidence="2">Belongs to the FAD-binding monooxygenase family.</text>
</comment>
<sequence length="651" mass="72454">MGIYSDTPVSNGRDQSDTIDVQSLSNKYAEEKERRQRVDGLAQNEELEESEYFSSLADDPFVDHDALNAQHPALVDGQKVMVIILGAGFGGILFAARLVEAGVKPEDIRLVDVAGGFGGTWYWNRYPGVMCDTEASVYLPMLEEMGYMPKHKYSYGEEIRGYIERIASRYGFSDQGMFRTAITKAEWNDENRLWSVSMEQNRGPGQSKVTLKAHSQFLCLCNGVLNHPKAPKVPGLEYFKGQIFHAARWNYKITGGSSTDQQLTELSGKKVGILGTGPTAIQAIPKLAEASKELYVFQRTPASISSRGQKATDQAEWVKHITGKPGWQLERLRNWELLCQGEAADDRFMTDGWTKLKTFGALIGRSDAPEMTKDIVQGHIKNYTELDAPFQDRIRHRVDEIVHDRQTAEALKPWYPTWCKRPGFHDEYLETFNLPNVQLVDIADTKGISGAFPEGLLVGERRIELDVLVLSTGFRPIVNLQDPDPGAKSNTILIGRDSIPMADKWAVRGAATLFGSMTHSFPNLLLAGTIQSAVSSNNTGALDALARHAAYIVTESLRRADDADRVAIEPSEEAEESWSAEILKYDLFASPIAVCTPGFFNCEGEALKPVSAEEELKRRRGSCFMRGLPVFRQILDDWKTEGQMAGLIVRS</sequence>
<gene>
    <name evidence="8" type="ORF">Daus18300_009567</name>
</gene>
<evidence type="ECO:0008006" key="10">
    <source>
        <dbReference type="Google" id="ProtNLM"/>
    </source>
</evidence>
<evidence type="ECO:0000256" key="2">
    <source>
        <dbReference type="ARBA" id="ARBA00010139"/>
    </source>
</evidence>
<comment type="caution">
    <text evidence="8">The sequence shown here is derived from an EMBL/GenBank/DDBJ whole genome shotgun (WGS) entry which is preliminary data.</text>
</comment>
<reference evidence="8 9" key="1">
    <citation type="journal article" date="2024" name="IMA Fungus">
        <title>IMA Genome - F19 : A genome assembly and annotation guide to empower mycologists, including annotated draft genome sequences of Ceratocystis pirilliformis, Diaporthe australafricana, Fusarium ophioides, Paecilomyces lecythidis, and Sporothrix stenoceras.</title>
        <authorList>
            <person name="Aylward J."/>
            <person name="Wilson A.M."/>
            <person name="Visagie C.M."/>
            <person name="Spraker J."/>
            <person name="Barnes I."/>
            <person name="Buitendag C."/>
            <person name="Ceriani C."/>
            <person name="Del Mar Angel L."/>
            <person name="du Plessis D."/>
            <person name="Fuchs T."/>
            <person name="Gasser K."/>
            <person name="Kramer D."/>
            <person name="Li W."/>
            <person name="Munsamy K."/>
            <person name="Piso A."/>
            <person name="Price J.L."/>
            <person name="Sonnekus B."/>
            <person name="Thomas C."/>
            <person name="van der Nest A."/>
            <person name="van Dijk A."/>
            <person name="van Heerden A."/>
            <person name="van Vuuren N."/>
            <person name="Yilmaz N."/>
            <person name="Duong T.A."/>
            <person name="van der Merwe N.A."/>
            <person name="Wingfield M.J."/>
            <person name="Wingfield B.D."/>
        </authorList>
    </citation>
    <scope>NUCLEOTIDE SEQUENCE [LARGE SCALE GENOMIC DNA]</scope>
    <source>
        <strain evidence="8 9">CMW 18300</strain>
    </source>
</reference>
<evidence type="ECO:0000256" key="1">
    <source>
        <dbReference type="ARBA" id="ARBA00001974"/>
    </source>
</evidence>
<evidence type="ECO:0000313" key="8">
    <source>
        <dbReference type="EMBL" id="KAL1859566.1"/>
    </source>
</evidence>
<dbReference type="PANTHER" id="PTHR43098:SF2">
    <property type="entry name" value="FAD-BINDING MONOOXYGENASE AUSB-RELATED"/>
    <property type="match status" value="1"/>
</dbReference>
<feature type="compositionally biased region" description="Basic and acidic residues" evidence="7">
    <location>
        <begin position="28"/>
        <end position="38"/>
    </location>
</feature>
<accession>A0ABR3WDM4</accession>
<evidence type="ECO:0000256" key="3">
    <source>
        <dbReference type="ARBA" id="ARBA00022630"/>
    </source>
</evidence>
<evidence type="ECO:0000256" key="5">
    <source>
        <dbReference type="ARBA" id="ARBA00022857"/>
    </source>
</evidence>
<proteinExistence type="inferred from homology"/>
<protein>
    <recommendedName>
        <fullName evidence="10">FAD/NAD(P)-binding domain-containing protein</fullName>
    </recommendedName>
</protein>
<name>A0ABR3WDM4_9PEZI</name>
<dbReference type="Gene3D" id="3.50.50.60">
    <property type="entry name" value="FAD/NAD(P)-binding domain"/>
    <property type="match status" value="2"/>
</dbReference>
<dbReference type="EMBL" id="JAWRVE010000098">
    <property type="protein sequence ID" value="KAL1859566.1"/>
    <property type="molecule type" value="Genomic_DNA"/>
</dbReference>
<keyword evidence="4" id="KW-0274">FAD</keyword>
<evidence type="ECO:0000256" key="6">
    <source>
        <dbReference type="ARBA" id="ARBA00023002"/>
    </source>
</evidence>
<keyword evidence="6" id="KW-0560">Oxidoreductase</keyword>
<evidence type="ECO:0000256" key="7">
    <source>
        <dbReference type="SAM" id="MobiDB-lite"/>
    </source>
</evidence>
<organism evidence="8 9">
    <name type="scientific">Diaporthe australafricana</name>
    <dbReference type="NCBI Taxonomy" id="127596"/>
    <lineage>
        <taxon>Eukaryota</taxon>
        <taxon>Fungi</taxon>
        <taxon>Dikarya</taxon>
        <taxon>Ascomycota</taxon>
        <taxon>Pezizomycotina</taxon>
        <taxon>Sordariomycetes</taxon>
        <taxon>Sordariomycetidae</taxon>
        <taxon>Diaporthales</taxon>
        <taxon>Diaporthaceae</taxon>
        <taxon>Diaporthe</taxon>
    </lineage>
</organism>
<comment type="cofactor">
    <cofactor evidence="1">
        <name>FAD</name>
        <dbReference type="ChEBI" id="CHEBI:57692"/>
    </cofactor>
</comment>
<dbReference type="PANTHER" id="PTHR43098">
    <property type="entry name" value="L-ORNITHINE N(5)-MONOOXYGENASE-RELATED"/>
    <property type="match status" value="1"/>
</dbReference>
<dbReference type="Proteomes" id="UP001583177">
    <property type="component" value="Unassembled WGS sequence"/>
</dbReference>